<dbReference type="Proteomes" id="UP000539313">
    <property type="component" value="Unassembled WGS sequence"/>
</dbReference>
<reference evidence="2 3" key="1">
    <citation type="submission" date="2020-08" db="EMBL/GenBank/DDBJ databases">
        <title>Sequencing the genomes of 1000 actinobacteria strains.</title>
        <authorList>
            <person name="Klenk H.-P."/>
        </authorList>
    </citation>
    <scope>NUCLEOTIDE SEQUENCE [LARGE SCALE GENOMIC DNA]</scope>
    <source>
        <strain evidence="2 3">DSM 45823</strain>
    </source>
</reference>
<organism evidence="2 3">
    <name type="scientific">Thermomonospora cellulosilytica</name>
    <dbReference type="NCBI Taxonomy" id="1411118"/>
    <lineage>
        <taxon>Bacteria</taxon>
        <taxon>Bacillati</taxon>
        <taxon>Actinomycetota</taxon>
        <taxon>Actinomycetes</taxon>
        <taxon>Streptosporangiales</taxon>
        <taxon>Thermomonosporaceae</taxon>
        <taxon>Thermomonospora</taxon>
    </lineage>
</organism>
<dbReference type="InterPro" id="IPR034660">
    <property type="entry name" value="DinB/YfiT-like"/>
</dbReference>
<dbReference type="RefSeq" id="WP_182706037.1">
    <property type="nucleotide sequence ID" value="NZ_JACJII010000001.1"/>
</dbReference>
<name>A0A7W3MZ99_9ACTN</name>
<comment type="caution">
    <text evidence="2">The sequence shown here is derived from an EMBL/GenBank/DDBJ whole genome shotgun (WGS) entry which is preliminary data.</text>
</comment>
<gene>
    <name evidence="2" type="ORF">HNR21_003521</name>
</gene>
<dbReference type="InterPro" id="IPR024344">
    <property type="entry name" value="MDMPI_metal-binding"/>
</dbReference>
<evidence type="ECO:0000259" key="1">
    <source>
        <dbReference type="Pfam" id="PF11716"/>
    </source>
</evidence>
<dbReference type="AlphaFoldDB" id="A0A7W3MZ99"/>
<evidence type="ECO:0000313" key="2">
    <source>
        <dbReference type="EMBL" id="MBA9004639.1"/>
    </source>
</evidence>
<proteinExistence type="predicted"/>
<dbReference type="NCBIfam" id="TIGR03083">
    <property type="entry name" value="maleylpyruvate isomerase family mycothiol-dependent enzyme"/>
    <property type="match status" value="1"/>
</dbReference>
<dbReference type="InterPro" id="IPR017517">
    <property type="entry name" value="Maleyloyr_isom"/>
</dbReference>
<protein>
    <submittedName>
        <fullName evidence="2">Uncharacterized protein (TIGR03083 family)</fullName>
    </submittedName>
</protein>
<dbReference type="SUPFAM" id="SSF109854">
    <property type="entry name" value="DinB/YfiT-like putative metalloenzymes"/>
    <property type="match status" value="1"/>
</dbReference>
<dbReference type="Pfam" id="PF11716">
    <property type="entry name" value="MDMPI_N"/>
    <property type="match status" value="1"/>
</dbReference>
<dbReference type="EMBL" id="JACJII010000001">
    <property type="protein sequence ID" value="MBA9004639.1"/>
    <property type="molecule type" value="Genomic_DNA"/>
</dbReference>
<sequence length="225" mass="24073">MTATRQDPTPTATELLRGLDEEYTAFADLIAPLDDAAWTAPTRCTGWQVRDVAGHVVLDVVESLDGTIGAHTPDEQAARLRDRSPAEVADLLRRSAPGLTALLEKFDETAWAAPAPVAGRTMYNGVLTLWYDTFVHADDIRAALGLPGRHEPAAVAACVAWLRAELDRLERGPLTLELDGLPRQSVGTGGPTVTGDPMRFVLAASGRLDPAALGLDEKVNVHLLP</sequence>
<dbReference type="GO" id="GO:0046872">
    <property type="term" value="F:metal ion binding"/>
    <property type="evidence" value="ECO:0007669"/>
    <property type="project" value="InterPro"/>
</dbReference>
<dbReference type="Gene3D" id="1.20.120.450">
    <property type="entry name" value="dinb family like domain"/>
    <property type="match status" value="1"/>
</dbReference>
<accession>A0A7W3MZ99</accession>
<feature type="domain" description="Mycothiol-dependent maleylpyruvate isomerase metal-binding" evidence="1">
    <location>
        <begin position="20"/>
        <end position="141"/>
    </location>
</feature>
<keyword evidence="3" id="KW-1185">Reference proteome</keyword>
<evidence type="ECO:0000313" key="3">
    <source>
        <dbReference type="Proteomes" id="UP000539313"/>
    </source>
</evidence>